<dbReference type="PROSITE" id="PS51385">
    <property type="entry name" value="YJEF_N"/>
    <property type="match status" value="1"/>
</dbReference>
<comment type="catalytic activity">
    <reaction evidence="15 17 19">
        <text>(6S)-NADHX + ADP = AMP + phosphate + NADH + H(+)</text>
        <dbReference type="Rhea" id="RHEA:32223"/>
        <dbReference type="ChEBI" id="CHEBI:15378"/>
        <dbReference type="ChEBI" id="CHEBI:43474"/>
        <dbReference type="ChEBI" id="CHEBI:57945"/>
        <dbReference type="ChEBI" id="CHEBI:64074"/>
        <dbReference type="ChEBI" id="CHEBI:456215"/>
        <dbReference type="ChEBI" id="CHEBI:456216"/>
        <dbReference type="EC" id="4.2.1.136"/>
    </reaction>
</comment>
<feature type="binding site" evidence="18">
    <location>
        <position position="118"/>
    </location>
    <ligand>
        <name>K(+)</name>
        <dbReference type="ChEBI" id="CHEBI:29103"/>
    </ligand>
</feature>
<evidence type="ECO:0000256" key="12">
    <source>
        <dbReference type="ARBA" id="ARBA00023239"/>
    </source>
</evidence>
<dbReference type="GO" id="GO:0052856">
    <property type="term" value="F:NAD(P)HX epimerase activity"/>
    <property type="evidence" value="ECO:0007669"/>
    <property type="project" value="UniProtKB-UniRule"/>
</dbReference>
<comment type="catalytic activity">
    <reaction evidence="16 17 19">
        <text>(6S)-NADPHX + ADP = AMP + phosphate + NADPH + H(+)</text>
        <dbReference type="Rhea" id="RHEA:32235"/>
        <dbReference type="ChEBI" id="CHEBI:15378"/>
        <dbReference type="ChEBI" id="CHEBI:43474"/>
        <dbReference type="ChEBI" id="CHEBI:57783"/>
        <dbReference type="ChEBI" id="CHEBI:64076"/>
        <dbReference type="ChEBI" id="CHEBI:456215"/>
        <dbReference type="ChEBI" id="CHEBI:456216"/>
        <dbReference type="EC" id="4.2.1.136"/>
    </reaction>
</comment>
<reference evidence="22 23" key="1">
    <citation type="journal article" date="2014" name="Genome Announc.">
        <title>Complete genome sequence of Magnetospirillum gryphiswaldense MSR-1.</title>
        <authorList>
            <person name="Wang X."/>
            <person name="Wang Q."/>
            <person name="Zhang W."/>
            <person name="Wang Y."/>
            <person name="Li L."/>
            <person name="Wen T."/>
            <person name="Zhang T."/>
            <person name="Zhang Y."/>
            <person name="Xu J."/>
            <person name="Hu J."/>
            <person name="Li S."/>
            <person name="Liu L."/>
            <person name="Liu J."/>
            <person name="Jiang W."/>
            <person name="Tian J."/>
            <person name="Li Y."/>
            <person name="Schuler D."/>
            <person name="Wang L."/>
            <person name="Li J."/>
        </authorList>
    </citation>
    <scope>NUCLEOTIDE SEQUENCE [LARGE SCALE GENOMIC DNA]</scope>
    <source>
        <strain evidence="23">DSM 6361 / JCM 21280 / NBRC 15271 / MSR-1</strain>
    </source>
</reference>
<comment type="catalytic activity">
    <reaction evidence="2 18 19">
        <text>(6R)-NADPHX = (6S)-NADPHX</text>
        <dbReference type="Rhea" id="RHEA:32227"/>
        <dbReference type="ChEBI" id="CHEBI:64076"/>
        <dbReference type="ChEBI" id="CHEBI:64077"/>
        <dbReference type="EC" id="5.1.99.6"/>
    </reaction>
</comment>
<evidence type="ECO:0000256" key="19">
    <source>
        <dbReference type="PIRNR" id="PIRNR017184"/>
    </source>
</evidence>
<organism evidence="22 23">
    <name type="scientific">Magnetospirillum gryphiswaldense (strain DSM 6361 / JCM 21280 / NBRC 15271 / MSR-1)</name>
    <dbReference type="NCBI Taxonomy" id="431944"/>
    <lineage>
        <taxon>Bacteria</taxon>
        <taxon>Pseudomonadati</taxon>
        <taxon>Pseudomonadota</taxon>
        <taxon>Alphaproteobacteria</taxon>
        <taxon>Rhodospirillales</taxon>
        <taxon>Rhodospirillaceae</taxon>
        <taxon>Magnetospirillum</taxon>
    </lineage>
</organism>
<sequence length="489" mass="50586">MNAEILSVAEMYRADSLAMAGGIAGETLMEAAGWAVAREVRRRFQPCRVAVLCGPGNNGGDGFVIARLLRRHGFGVRLALLGELENLKGDAAIMAGRWSGDSEALTVDVLDRAQLVVDALFGAGLARPLDGAAADIIAEIRRRKLPVIAVDVPSGVDGDTGAVLGLAPQAVATVTFFRKKPGHLLYPGRALCGEVVVADIGIPDQVLVEVDPAMAENCPQLWRAHLPVPAAMDHKYSRGHLTIVGGAVMTGAARLAARAGRRVGAGLVTIAAPESALAVYRMGDPGNIVIADGDLSALLADERRNAWVLGPGAGQGEGRRGQLQAVLEAERKCVLDADALSWFGGGKDTLRRLLSPSAVLTPHDGEFERLFGAIAGSRLERARQAASCSGAVVLLKGADTVIAHPDGRAVLNANAPPWLATAGSGDVLAGIIGGLLAAGMDGFDAACAGAWMHGAAASLIGPGLIAEDMDQSLPVVLRSLYHKENAPKS</sequence>
<comment type="similarity">
    <text evidence="17">Belongs to the NnrD/CARKD family.</text>
</comment>
<dbReference type="PROSITE" id="PS01050">
    <property type="entry name" value="YJEF_C_2"/>
    <property type="match status" value="1"/>
</dbReference>
<evidence type="ECO:0000256" key="9">
    <source>
        <dbReference type="ARBA" id="ARBA00022958"/>
    </source>
</evidence>
<evidence type="ECO:0000256" key="11">
    <source>
        <dbReference type="ARBA" id="ARBA00023235"/>
    </source>
</evidence>
<dbReference type="eggNOG" id="COG0062">
    <property type="taxonomic scope" value="Bacteria"/>
</dbReference>
<feature type="binding site" evidence="17">
    <location>
        <position position="363"/>
    </location>
    <ligand>
        <name>(6S)-NADPHX</name>
        <dbReference type="ChEBI" id="CHEBI:64076"/>
    </ligand>
</feature>
<dbReference type="SUPFAM" id="SSF53613">
    <property type="entry name" value="Ribokinase-like"/>
    <property type="match status" value="1"/>
</dbReference>
<dbReference type="InterPro" id="IPR036652">
    <property type="entry name" value="YjeF_N_dom_sf"/>
</dbReference>
<gene>
    <name evidence="18" type="primary">nnrE</name>
    <name evidence="17" type="synonym">nnrD</name>
    <name evidence="22" type="ordered locus">MGMSRv2__1337</name>
</gene>
<evidence type="ECO:0000256" key="14">
    <source>
        <dbReference type="ARBA" id="ARBA00025153"/>
    </source>
</evidence>
<evidence type="ECO:0000313" key="23">
    <source>
        <dbReference type="Proteomes" id="UP000018922"/>
    </source>
</evidence>
<dbReference type="SUPFAM" id="SSF64153">
    <property type="entry name" value="YjeF N-terminal domain-like"/>
    <property type="match status" value="1"/>
</dbReference>
<evidence type="ECO:0000313" key="22">
    <source>
        <dbReference type="EMBL" id="CDK98552.1"/>
    </source>
</evidence>
<feature type="binding site" evidence="17">
    <location>
        <begin position="396"/>
        <end position="400"/>
    </location>
    <ligand>
        <name>AMP</name>
        <dbReference type="ChEBI" id="CHEBI:456215"/>
    </ligand>
</feature>
<dbReference type="Gene3D" id="3.40.50.10260">
    <property type="entry name" value="YjeF N-terminal domain"/>
    <property type="match status" value="1"/>
</dbReference>
<evidence type="ECO:0000256" key="1">
    <source>
        <dbReference type="ARBA" id="ARBA00000013"/>
    </source>
</evidence>
<protein>
    <recommendedName>
        <fullName evidence="19">Bifunctional NAD(P)H-hydrate repair enzyme</fullName>
    </recommendedName>
    <alternativeName>
        <fullName evidence="19">Nicotinamide nucleotide repair protein</fullName>
    </alternativeName>
    <domain>
        <recommendedName>
            <fullName evidence="19">ADP-dependent (S)-NAD(P)H-hydrate dehydratase</fullName>
            <ecNumber evidence="19">4.2.1.136</ecNumber>
        </recommendedName>
        <alternativeName>
            <fullName evidence="19">ADP-dependent NAD(P)HX dehydratase</fullName>
        </alternativeName>
    </domain>
    <domain>
        <recommendedName>
            <fullName evidence="19">NAD(P)H-hydrate epimerase</fullName>
            <ecNumber evidence="19">5.1.99.6</ecNumber>
        </recommendedName>
    </domain>
</protein>
<dbReference type="EMBL" id="HG794546">
    <property type="protein sequence ID" value="CDK98552.1"/>
    <property type="molecule type" value="Genomic_DNA"/>
</dbReference>
<dbReference type="GO" id="GO:0046496">
    <property type="term" value="P:nicotinamide nucleotide metabolic process"/>
    <property type="evidence" value="ECO:0007669"/>
    <property type="project" value="UniProtKB-UniRule"/>
</dbReference>
<dbReference type="GO" id="GO:0005524">
    <property type="term" value="F:ATP binding"/>
    <property type="evidence" value="ECO:0007669"/>
    <property type="project" value="UniProtKB-UniRule"/>
</dbReference>
<feature type="binding site" evidence="18">
    <location>
        <position position="151"/>
    </location>
    <ligand>
        <name>(6S)-NADPHX</name>
        <dbReference type="ChEBI" id="CHEBI:64076"/>
    </ligand>
</feature>
<dbReference type="Proteomes" id="UP000018922">
    <property type="component" value="Chromosome I"/>
</dbReference>
<dbReference type="KEGG" id="mgy:MGMSRv2__1337"/>
<feature type="binding site" evidence="17">
    <location>
        <position position="425"/>
    </location>
    <ligand>
        <name>AMP</name>
        <dbReference type="ChEBI" id="CHEBI:456215"/>
    </ligand>
</feature>
<dbReference type="PANTHER" id="PTHR12592">
    <property type="entry name" value="ATP-DEPENDENT (S)-NAD(P)H-HYDRATE DEHYDRATASE FAMILY MEMBER"/>
    <property type="match status" value="1"/>
</dbReference>
<comment type="function">
    <text evidence="14 19">Bifunctional enzyme that catalyzes the epimerization of the S- and R-forms of NAD(P)HX and the dehydration of the S-form of NAD(P)HX at the expense of ADP, which is converted to AMP. This allows the repair of both epimers of NAD(P)HX, a damaged form of NAD(P)H that is a result of enzymatic or heat-dependent hydration.</text>
</comment>
<feature type="binding site" evidence="17">
    <location>
        <position position="312"/>
    </location>
    <ligand>
        <name>(6S)-NADPHX</name>
        <dbReference type="ChEBI" id="CHEBI:64076"/>
    </ligand>
</feature>
<dbReference type="eggNOG" id="COG0063">
    <property type="taxonomic scope" value="Bacteria"/>
</dbReference>
<proteinExistence type="inferred from homology"/>
<feature type="binding site" evidence="18">
    <location>
        <begin position="57"/>
        <end position="61"/>
    </location>
    <ligand>
        <name>(6S)-NADPHX</name>
        <dbReference type="ChEBI" id="CHEBI:64076"/>
    </ligand>
</feature>
<dbReference type="Pfam" id="PF03853">
    <property type="entry name" value="YjeF_N"/>
    <property type="match status" value="1"/>
</dbReference>
<dbReference type="EC" id="5.1.99.6" evidence="19"/>
<name>V6EZH1_MAGGM</name>
<dbReference type="CDD" id="cd01171">
    <property type="entry name" value="YXKO-related"/>
    <property type="match status" value="1"/>
</dbReference>
<dbReference type="PANTHER" id="PTHR12592:SF0">
    <property type="entry name" value="ATP-DEPENDENT (S)-NAD(P)H-HYDRATE DEHYDRATASE"/>
    <property type="match status" value="1"/>
</dbReference>
<dbReference type="PROSITE" id="PS51383">
    <property type="entry name" value="YJEF_C_3"/>
    <property type="match status" value="1"/>
</dbReference>
<dbReference type="AlphaFoldDB" id="V6EZH1"/>
<evidence type="ECO:0000256" key="10">
    <source>
        <dbReference type="ARBA" id="ARBA00023027"/>
    </source>
</evidence>
<dbReference type="Gene3D" id="3.40.1190.20">
    <property type="match status" value="1"/>
</dbReference>
<keyword evidence="23" id="KW-1185">Reference proteome</keyword>
<dbReference type="STRING" id="1430440.MGMSRv2__1337"/>
<comment type="cofactor">
    <cofactor evidence="17">
        <name>Mg(2+)</name>
        <dbReference type="ChEBI" id="CHEBI:18420"/>
    </cofactor>
</comment>
<evidence type="ECO:0000259" key="21">
    <source>
        <dbReference type="PROSITE" id="PS51385"/>
    </source>
</evidence>
<comment type="catalytic activity">
    <reaction evidence="1 18 19">
        <text>(6R)-NADHX = (6S)-NADHX</text>
        <dbReference type="Rhea" id="RHEA:32215"/>
        <dbReference type="ChEBI" id="CHEBI:64074"/>
        <dbReference type="ChEBI" id="CHEBI:64075"/>
        <dbReference type="EC" id="5.1.99.6"/>
    </reaction>
</comment>
<evidence type="ECO:0000256" key="13">
    <source>
        <dbReference type="ARBA" id="ARBA00023268"/>
    </source>
</evidence>
<feature type="binding site" evidence="18">
    <location>
        <position position="58"/>
    </location>
    <ligand>
        <name>K(+)</name>
        <dbReference type="ChEBI" id="CHEBI:29103"/>
    </ligand>
</feature>
<keyword evidence="8 17" id="KW-0521">NADP</keyword>
<feature type="binding site" evidence="18">
    <location>
        <begin position="122"/>
        <end position="128"/>
    </location>
    <ligand>
        <name>(6S)-NADPHX</name>
        <dbReference type="ChEBI" id="CHEBI:64076"/>
    </ligand>
</feature>
<dbReference type="EC" id="4.2.1.136" evidence="19"/>
<keyword evidence="12 17" id="KW-0456">Lyase</keyword>
<keyword evidence="5 18" id="KW-0479">Metal-binding</keyword>
<dbReference type="GO" id="GO:0052855">
    <property type="term" value="F:ADP-dependent NAD(P)H-hydrate dehydratase activity"/>
    <property type="evidence" value="ECO:0007669"/>
    <property type="project" value="UniProtKB-UniRule"/>
</dbReference>
<dbReference type="InterPro" id="IPR029056">
    <property type="entry name" value="Ribokinase-like"/>
</dbReference>
<evidence type="ECO:0000256" key="3">
    <source>
        <dbReference type="ARBA" id="ARBA00006001"/>
    </source>
</evidence>
<dbReference type="InterPro" id="IPR030677">
    <property type="entry name" value="Nnr"/>
</dbReference>
<evidence type="ECO:0000256" key="2">
    <source>
        <dbReference type="ARBA" id="ARBA00000909"/>
    </source>
</evidence>
<evidence type="ECO:0000256" key="18">
    <source>
        <dbReference type="HAMAP-Rule" id="MF_01966"/>
    </source>
</evidence>
<keyword evidence="13" id="KW-0511">Multifunctional enzyme</keyword>
<evidence type="ECO:0000259" key="20">
    <source>
        <dbReference type="PROSITE" id="PS51383"/>
    </source>
</evidence>
<evidence type="ECO:0000256" key="16">
    <source>
        <dbReference type="ARBA" id="ARBA00049209"/>
    </source>
</evidence>
<accession>V6EZH1</accession>
<evidence type="ECO:0000256" key="6">
    <source>
        <dbReference type="ARBA" id="ARBA00022741"/>
    </source>
</evidence>
<feature type="domain" description="YjeF N-terminal" evidence="21">
    <location>
        <begin position="11"/>
        <end position="208"/>
    </location>
</feature>
<comment type="similarity">
    <text evidence="18">Belongs to the NnrE/AIBP family.</text>
</comment>
<keyword evidence="10 17" id="KW-0520">NAD</keyword>
<keyword evidence="6 17" id="KW-0547">Nucleotide-binding</keyword>
<dbReference type="PIRSF" id="PIRSF017184">
    <property type="entry name" value="Nnr"/>
    <property type="match status" value="1"/>
</dbReference>
<dbReference type="InterPro" id="IPR000631">
    <property type="entry name" value="CARKD"/>
</dbReference>
<comment type="function">
    <text evidence="18">Catalyzes the epimerization of the S- and R-forms of NAD(P)HX, a damaged form of NAD(P)H that is a result of enzymatic or heat-dependent hydration. This is a prerequisite for the S-specific NAD(P)H-hydrate dehydratase to allow the repair of both epimers of NAD(P)HX.</text>
</comment>
<keyword evidence="11 18" id="KW-0413">Isomerase</keyword>
<keyword evidence="7 17" id="KW-0067">ATP-binding</keyword>
<feature type="binding site" evidence="18">
    <location>
        <position position="154"/>
    </location>
    <ligand>
        <name>K(+)</name>
        <dbReference type="ChEBI" id="CHEBI:29103"/>
    </ligand>
</feature>
<dbReference type="InterPro" id="IPR004443">
    <property type="entry name" value="YjeF_N_dom"/>
</dbReference>
<feature type="binding site" evidence="17">
    <location>
        <position position="252"/>
    </location>
    <ligand>
        <name>(6S)-NADPHX</name>
        <dbReference type="ChEBI" id="CHEBI:64076"/>
    </ligand>
</feature>
<comment type="subunit">
    <text evidence="17">Homotetramer.</text>
</comment>
<comment type="similarity">
    <text evidence="4 19">In the C-terminal section; belongs to the NnrD/CARKD family.</text>
</comment>
<evidence type="ECO:0000256" key="5">
    <source>
        <dbReference type="ARBA" id="ARBA00022723"/>
    </source>
</evidence>
<comment type="cofactor">
    <cofactor evidence="18 19">
        <name>K(+)</name>
        <dbReference type="ChEBI" id="CHEBI:29103"/>
    </cofactor>
    <text evidence="18 19">Binds 1 potassium ion per subunit.</text>
</comment>
<dbReference type="NCBIfam" id="TIGR00196">
    <property type="entry name" value="yjeF_cterm"/>
    <property type="match status" value="1"/>
</dbReference>
<dbReference type="HOGENOM" id="CLU_024853_4_1_5"/>
<evidence type="ECO:0000256" key="7">
    <source>
        <dbReference type="ARBA" id="ARBA00022840"/>
    </source>
</evidence>
<feature type="domain" description="YjeF C-terminal" evidence="20">
    <location>
        <begin position="218"/>
        <end position="480"/>
    </location>
</feature>
<evidence type="ECO:0000256" key="8">
    <source>
        <dbReference type="ARBA" id="ARBA00022857"/>
    </source>
</evidence>
<comment type="similarity">
    <text evidence="3 19">In the N-terminal section; belongs to the NnrE/AIBP family.</text>
</comment>
<dbReference type="NCBIfam" id="TIGR00197">
    <property type="entry name" value="yjeF_nterm"/>
    <property type="match status" value="1"/>
</dbReference>
<dbReference type="Pfam" id="PF01256">
    <property type="entry name" value="Carb_kinase"/>
    <property type="match status" value="1"/>
</dbReference>
<dbReference type="HAMAP" id="MF_01965">
    <property type="entry name" value="NADHX_dehydratase"/>
    <property type="match status" value="1"/>
</dbReference>
<evidence type="ECO:0000256" key="15">
    <source>
        <dbReference type="ARBA" id="ARBA00048238"/>
    </source>
</evidence>
<dbReference type="HAMAP" id="MF_01966">
    <property type="entry name" value="NADHX_epimerase"/>
    <property type="match status" value="1"/>
</dbReference>
<evidence type="ECO:0000256" key="4">
    <source>
        <dbReference type="ARBA" id="ARBA00009524"/>
    </source>
</evidence>
<comment type="function">
    <text evidence="17">Catalyzes the dehydration of the S-form of NAD(P)HX at the expense of ADP, which is converted to AMP. Together with NAD(P)HX epimerase, which catalyzes the epimerization of the S- and R-forms, the enzyme allows the repair of both epimers of NAD(P)HX, a damaged form of NAD(P)H that is a result of enzymatic or heat-dependent hydration.</text>
</comment>
<dbReference type="GO" id="GO:0110051">
    <property type="term" value="P:metabolite repair"/>
    <property type="evidence" value="ECO:0007669"/>
    <property type="project" value="TreeGrafter"/>
</dbReference>
<evidence type="ECO:0000256" key="17">
    <source>
        <dbReference type="HAMAP-Rule" id="MF_01965"/>
    </source>
</evidence>
<feature type="binding site" evidence="17">
    <location>
        <position position="426"/>
    </location>
    <ligand>
        <name>(6S)-NADPHX</name>
        <dbReference type="ChEBI" id="CHEBI:64076"/>
    </ligand>
</feature>
<comment type="caution">
    <text evidence="18">Lacks conserved residue(s) required for the propagation of feature annotation.</text>
</comment>
<dbReference type="GO" id="GO:0046872">
    <property type="term" value="F:metal ion binding"/>
    <property type="evidence" value="ECO:0007669"/>
    <property type="project" value="UniProtKB-UniRule"/>
</dbReference>
<dbReference type="InterPro" id="IPR017953">
    <property type="entry name" value="Carbohydrate_kinase_pred_CS"/>
</dbReference>
<keyword evidence="9 18" id="KW-0630">Potassium</keyword>